<evidence type="ECO:0000256" key="1">
    <source>
        <dbReference type="ARBA" id="ARBA00023015"/>
    </source>
</evidence>
<comment type="caution">
    <text evidence="5">The sequence shown here is derived from an EMBL/GenBank/DDBJ whole genome shotgun (WGS) entry which is preliminary data.</text>
</comment>
<evidence type="ECO:0000256" key="2">
    <source>
        <dbReference type="ARBA" id="ARBA00023125"/>
    </source>
</evidence>
<evidence type="ECO:0000313" key="5">
    <source>
        <dbReference type="EMBL" id="MDY0747308.1"/>
    </source>
</evidence>
<evidence type="ECO:0000259" key="4">
    <source>
        <dbReference type="PROSITE" id="PS50949"/>
    </source>
</evidence>
<keyword evidence="1" id="KW-0805">Transcription regulation</keyword>
<name>A0ABU5DLY1_9BURK</name>
<dbReference type="SMART" id="SM00895">
    <property type="entry name" value="FCD"/>
    <property type="match status" value="1"/>
</dbReference>
<dbReference type="Gene3D" id="1.10.10.10">
    <property type="entry name" value="Winged helix-like DNA-binding domain superfamily/Winged helix DNA-binding domain"/>
    <property type="match status" value="1"/>
</dbReference>
<dbReference type="InterPro" id="IPR036388">
    <property type="entry name" value="WH-like_DNA-bd_sf"/>
</dbReference>
<dbReference type="Gene3D" id="1.20.120.530">
    <property type="entry name" value="GntR ligand-binding domain-like"/>
    <property type="match status" value="1"/>
</dbReference>
<gene>
    <name evidence="5" type="ORF">SNE35_22570</name>
</gene>
<dbReference type="Pfam" id="PF00392">
    <property type="entry name" value="GntR"/>
    <property type="match status" value="1"/>
</dbReference>
<dbReference type="SUPFAM" id="SSF48008">
    <property type="entry name" value="GntR ligand-binding domain-like"/>
    <property type="match status" value="1"/>
</dbReference>
<dbReference type="InterPro" id="IPR011711">
    <property type="entry name" value="GntR_C"/>
</dbReference>
<dbReference type="Pfam" id="PF07729">
    <property type="entry name" value="FCD"/>
    <property type="match status" value="1"/>
</dbReference>
<dbReference type="SMART" id="SM00345">
    <property type="entry name" value="HTH_GNTR"/>
    <property type="match status" value="1"/>
</dbReference>
<proteinExistence type="predicted"/>
<dbReference type="PANTHER" id="PTHR43537:SF50">
    <property type="entry name" value="TRANSCRIPTIONAL REGULATORY PROTEIN"/>
    <property type="match status" value="1"/>
</dbReference>
<dbReference type="Proteomes" id="UP001285263">
    <property type="component" value="Unassembled WGS sequence"/>
</dbReference>
<dbReference type="InterPro" id="IPR036390">
    <property type="entry name" value="WH_DNA-bd_sf"/>
</dbReference>
<keyword evidence="6" id="KW-1185">Reference proteome</keyword>
<dbReference type="RefSeq" id="WP_320425265.1">
    <property type="nucleotide sequence ID" value="NZ_JAXCLA010000007.1"/>
</dbReference>
<dbReference type="InterPro" id="IPR000524">
    <property type="entry name" value="Tscrpt_reg_HTH_GntR"/>
</dbReference>
<dbReference type="PRINTS" id="PR00035">
    <property type="entry name" value="HTHGNTR"/>
</dbReference>
<keyword evidence="3" id="KW-0804">Transcription</keyword>
<feature type="domain" description="HTH gntR-type" evidence="4">
    <location>
        <begin position="10"/>
        <end position="77"/>
    </location>
</feature>
<reference evidence="5 6" key="1">
    <citation type="submission" date="2023-11" db="EMBL/GenBank/DDBJ databases">
        <title>Paucibacter sp. nov., isolated from fresh soil in Korea.</title>
        <authorList>
            <person name="Le N.T.T."/>
        </authorList>
    </citation>
    <scope>NUCLEOTIDE SEQUENCE [LARGE SCALE GENOMIC DNA]</scope>
    <source>
        <strain evidence="5 6">R3-3</strain>
    </source>
</reference>
<keyword evidence="2" id="KW-0238">DNA-binding</keyword>
<dbReference type="PROSITE" id="PS50949">
    <property type="entry name" value="HTH_GNTR"/>
    <property type="match status" value="1"/>
</dbReference>
<evidence type="ECO:0000256" key="3">
    <source>
        <dbReference type="ARBA" id="ARBA00023163"/>
    </source>
</evidence>
<dbReference type="InterPro" id="IPR008920">
    <property type="entry name" value="TF_FadR/GntR_C"/>
</dbReference>
<dbReference type="SUPFAM" id="SSF46785">
    <property type="entry name" value="Winged helix' DNA-binding domain"/>
    <property type="match status" value="1"/>
</dbReference>
<dbReference type="CDD" id="cd07377">
    <property type="entry name" value="WHTH_GntR"/>
    <property type="match status" value="1"/>
</dbReference>
<evidence type="ECO:0000313" key="6">
    <source>
        <dbReference type="Proteomes" id="UP001285263"/>
    </source>
</evidence>
<sequence>MAEVIEISRLALHDQVVARLRTMLVEGAIAPGAKLNERELSEQLRVSRTPLREAIKLLAAEGLVDLLPNRGAVAVKLTEADIVNTFEVLAGLEGMSGEFAAQRVTDAELAEIRAMHYEMMACFARQDLSGYYRLNARIHTAINDAAKNPVLTSTYNGINARVQSLRFRTNQNEAKWKRAVKEHELMLEALAAHDGAAMRDVLVAHLKNKRDTVLDLMRAGEIYPRSAKSS</sequence>
<dbReference type="PANTHER" id="PTHR43537">
    <property type="entry name" value="TRANSCRIPTIONAL REGULATOR, GNTR FAMILY"/>
    <property type="match status" value="1"/>
</dbReference>
<protein>
    <submittedName>
        <fullName evidence="5">GntR family transcriptional regulator</fullName>
    </submittedName>
</protein>
<organism evidence="5 6">
    <name type="scientific">Roseateles agri</name>
    <dbReference type="NCBI Taxonomy" id="3098619"/>
    <lineage>
        <taxon>Bacteria</taxon>
        <taxon>Pseudomonadati</taxon>
        <taxon>Pseudomonadota</taxon>
        <taxon>Betaproteobacteria</taxon>
        <taxon>Burkholderiales</taxon>
        <taxon>Sphaerotilaceae</taxon>
        <taxon>Roseateles</taxon>
    </lineage>
</organism>
<dbReference type="EMBL" id="JAXCLA010000007">
    <property type="protein sequence ID" value="MDY0747308.1"/>
    <property type="molecule type" value="Genomic_DNA"/>
</dbReference>
<accession>A0ABU5DLY1</accession>